<dbReference type="Pfam" id="PF01063">
    <property type="entry name" value="Aminotran_4"/>
    <property type="match status" value="1"/>
</dbReference>
<evidence type="ECO:0000256" key="8">
    <source>
        <dbReference type="ARBA" id="ARBA00035676"/>
    </source>
</evidence>
<dbReference type="PANTHER" id="PTHR42743:SF2">
    <property type="entry name" value="AMINODEOXYCHORISMATE LYASE"/>
    <property type="match status" value="1"/>
</dbReference>
<dbReference type="GO" id="GO:0008696">
    <property type="term" value="F:4-amino-4-deoxychorismate lyase activity"/>
    <property type="evidence" value="ECO:0007669"/>
    <property type="project" value="UniProtKB-EC"/>
</dbReference>
<dbReference type="InterPro" id="IPR001544">
    <property type="entry name" value="Aminotrans_IV"/>
</dbReference>
<protein>
    <recommendedName>
        <fullName evidence="8">aminodeoxychorismate lyase</fullName>
        <ecNumber evidence="8">4.1.3.38</ecNumber>
    </recommendedName>
</protein>
<comment type="caution">
    <text evidence="10">The sequence shown here is derived from an EMBL/GenBank/DDBJ whole genome shotgun (WGS) entry which is preliminary data.</text>
</comment>
<proteinExistence type="inferred from homology"/>
<reference evidence="10" key="1">
    <citation type="journal article" date="2015" name="Nature">
        <title>Complex archaea that bridge the gap between prokaryotes and eukaryotes.</title>
        <authorList>
            <person name="Spang A."/>
            <person name="Saw J.H."/>
            <person name="Jorgensen S.L."/>
            <person name="Zaremba-Niedzwiedzka K."/>
            <person name="Martijn J."/>
            <person name="Lind A.E."/>
            <person name="van Eijk R."/>
            <person name="Schleper C."/>
            <person name="Guy L."/>
            <person name="Ettema T.J."/>
        </authorList>
    </citation>
    <scope>NUCLEOTIDE SEQUENCE</scope>
</reference>
<dbReference type="CDD" id="cd01559">
    <property type="entry name" value="ADCL_like"/>
    <property type="match status" value="1"/>
</dbReference>
<dbReference type="SUPFAM" id="SSF56752">
    <property type="entry name" value="D-aminoacid aminotransferase-like PLP-dependent enzymes"/>
    <property type="match status" value="1"/>
</dbReference>
<comment type="pathway">
    <text evidence="7">Cofactor biosynthesis; tetrahydrofolate biosynthesis; 4-aminobenzoate from chorismate: step 2/2.</text>
</comment>
<comment type="catalytic activity">
    <reaction evidence="9">
        <text>4-amino-4-deoxychorismate = 4-aminobenzoate + pyruvate + H(+)</text>
        <dbReference type="Rhea" id="RHEA:16201"/>
        <dbReference type="ChEBI" id="CHEBI:15361"/>
        <dbReference type="ChEBI" id="CHEBI:15378"/>
        <dbReference type="ChEBI" id="CHEBI:17836"/>
        <dbReference type="ChEBI" id="CHEBI:58406"/>
        <dbReference type="EC" id="4.1.3.38"/>
    </reaction>
</comment>
<dbReference type="NCBIfam" id="NF004761">
    <property type="entry name" value="PRK06092.1"/>
    <property type="match status" value="1"/>
</dbReference>
<dbReference type="InterPro" id="IPR043131">
    <property type="entry name" value="BCAT-like_N"/>
</dbReference>
<sequence length="272" mass="30638">MILVNGQAESTLPISDRGLQYGDGVFETIVYRQQKLEYLTAHIQRLKLGCKRLNIDFNDDLLLHDELSRVCTTLTDNSIIKVIITRGSGGRGYKAPHPCSPTRIISVHRYPDYPISYKQGITVRFCKHNLAISPTLAGIKHLNRLEQVMARSEWDSSDIQEGLTFDTEQRLIEGTMTNIFLVKSGKLYTPSLTHCGIEGIIRNKVLSLADKLELSPTIGELSQQDLLQADEVFLTNSVIKVWPVVKLVEPDTLWAHGPITQKIQSQLHDVKH</sequence>
<keyword evidence="4" id="KW-0663">Pyridoxal phosphate</keyword>
<dbReference type="AlphaFoldDB" id="A0A0F9S8Z6"/>
<comment type="similarity">
    <text evidence="2">Belongs to the class-IV pyridoxal-phosphate-dependent aminotransferase family.</text>
</comment>
<evidence type="ECO:0000313" key="10">
    <source>
        <dbReference type="EMBL" id="KKN33481.1"/>
    </source>
</evidence>
<dbReference type="Gene3D" id="3.30.470.10">
    <property type="match status" value="1"/>
</dbReference>
<dbReference type="InterPro" id="IPR018300">
    <property type="entry name" value="Aminotrans_IV_CS"/>
</dbReference>
<dbReference type="GO" id="GO:0030170">
    <property type="term" value="F:pyridoxal phosphate binding"/>
    <property type="evidence" value="ECO:0007669"/>
    <property type="project" value="InterPro"/>
</dbReference>
<dbReference type="NCBIfam" id="TIGR03461">
    <property type="entry name" value="pabC_Proteo"/>
    <property type="match status" value="1"/>
</dbReference>
<dbReference type="InterPro" id="IPR050571">
    <property type="entry name" value="Class-IV_PLP-Dep_Aminotrnsfr"/>
</dbReference>
<comment type="cofactor">
    <cofactor evidence="1">
        <name>pyridoxal 5'-phosphate</name>
        <dbReference type="ChEBI" id="CHEBI:597326"/>
    </cofactor>
</comment>
<dbReference type="EC" id="4.1.3.38" evidence="8"/>
<dbReference type="InterPro" id="IPR036038">
    <property type="entry name" value="Aminotransferase-like"/>
</dbReference>
<dbReference type="GO" id="GO:0005829">
    <property type="term" value="C:cytosol"/>
    <property type="evidence" value="ECO:0007669"/>
    <property type="project" value="TreeGrafter"/>
</dbReference>
<evidence type="ECO:0000256" key="1">
    <source>
        <dbReference type="ARBA" id="ARBA00001933"/>
    </source>
</evidence>
<evidence type="ECO:0000256" key="6">
    <source>
        <dbReference type="ARBA" id="ARBA00023239"/>
    </source>
</evidence>
<dbReference type="PROSITE" id="PS00770">
    <property type="entry name" value="AA_TRANSFER_CLASS_4"/>
    <property type="match status" value="1"/>
</dbReference>
<evidence type="ECO:0000256" key="3">
    <source>
        <dbReference type="ARBA" id="ARBA00011738"/>
    </source>
</evidence>
<evidence type="ECO:0000256" key="2">
    <source>
        <dbReference type="ARBA" id="ARBA00009320"/>
    </source>
</evidence>
<organism evidence="10">
    <name type="scientific">marine sediment metagenome</name>
    <dbReference type="NCBI Taxonomy" id="412755"/>
    <lineage>
        <taxon>unclassified sequences</taxon>
        <taxon>metagenomes</taxon>
        <taxon>ecological metagenomes</taxon>
    </lineage>
</organism>
<dbReference type="InterPro" id="IPR043132">
    <property type="entry name" value="BCAT-like_C"/>
</dbReference>
<dbReference type="FunFam" id="3.20.10.10:FF:000002">
    <property type="entry name" value="D-alanine aminotransferase"/>
    <property type="match status" value="1"/>
</dbReference>
<gene>
    <name evidence="10" type="ORF">LCGC14_0803360</name>
</gene>
<evidence type="ECO:0000256" key="9">
    <source>
        <dbReference type="ARBA" id="ARBA00049529"/>
    </source>
</evidence>
<dbReference type="PANTHER" id="PTHR42743">
    <property type="entry name" value="AMINO-ACID AMINOTRANSFERASE"/>
    <property type="match status" value="1"/>
</dbReference>
<keyword evidence="6" id="KW-0456">Lyase</keyword>
<name>A0A0F9S8Z6_9ZZZZ</name>
<comment type="subunit">
    <text evidence="3">Homodimer.</text>
</comment>
<evidence type="ECO:0000256" key="7">
    <source>
        <dbReference type="ARBA" id="ARBA00035633"/>
    </source>
</evidence>
<dbReference type="InterPro" id="IPR017824">
    <property type="entry name" value="Aminodeoxychorismate_lyase_IV"/>
</dbReference>
<evidence type="ECO:0000256" key="5">
    <source>
        <dbReference type="ARBA" id="ARBA00022909"/>
    </source>
</evidence>
<evidence type="ECO:0000256" key="4">
    <source>
        <dbReference type="ARBA" id="ARBA00022898"/>
    </source>
</evidence>
<keyword evidence="5" id="KW-0289">Folate biosynthesis</keyword>
<dbReference type="EMBL" id="LAZR01002175">
    <property type="protein sequence ID" value="KKN33481.1"/>
    <property type="molecule type" value="Genomic_DNA"/>
</dbReference>
<dbReference type="Gene3D" id="3.20.10.10">
    <property type="entry name" value="D-amino Acid Aminotransferase, subunit A, domain 2"/>
    <property type="match status" value="1"/>
</dbReference>
<dbReference type="GO" id="GO:0008153">
    <property type="term" value="P:4-aminobenzoate biosynthetic process"/>
    <property type="evidence" value="ECO:0007669"/>
    <property type="project" value="TreeGrafter"/>
</dbReference>
<dbReference type="GO" id="GO:0046656">
    <property type="term" value="P:folic acid biosynthetic process"/>
    <property type="evidence" value="ECO:0007669"/>
    <property type="project" value="UniProtKB-KW"/>
</dbReference>
<accession>A0A0F9S8Z6</accession>